<dbReference type="EMBL" id="JACJVP010000020">
    <property type="protein sequence ID" value="MBB6671308.1"/>
    <property type="molecule type" value="Genomic_DNA"/>
</dbReference>
<dbReference type="InterPro" id="IPR010049">
    <property type="entry name" value="MTA_SAH_Nsdase"/>
</dbReference>
<name>A0A7X0RPX6_9BACL</name>
<reference evidence="7 8" key="1">
    <citation type="submission" date="2020-08" db="EMBL/GenBank/DDBJ databases">
        <title>Cohnella phylogeny.</title>
        <authorList>
            <person name="Dunlap C."/>
        </authorList>
    </citation>
    <scope>NUCLEOTIDE SEQUENCE [LARGE SCALE GENOMIC DNA]</scope>
    <source>
        <strain evidence="7 8">DSM 28246</strain>
    </source>
</reference>
<dbReference type="GO" id="GO:0005829">
    <property type="term" value="C:cytosol"/>
    <property type="evidence" value="ECO:0007669"/>
    <property type="project" value="TreeGrafter"/>
</dbReference>
<organism evidence="7 8">
    <name type="scientific">Cohnella nanjingensis</name>
    <dbReference type="NCBI Taxonomy" id="1387779"/>
    <lineage>
        <taxon>Bacteria</taxon>
        <taxon>Bacillati</taxon>
        <taxon>Bacillota</taxon>
        <taxon>Bacilli</taxon>
        <taxon>Bacillales</taxon>
        <taxon>Paenibacillaceae</taxon>
        <taxon>Cohnella</taxon>
    </lineage>
</organism>
<comment type="pathway">
    <text evidence="1">Amino-acid biosynthesis; L-methionine biosynthesis via salvage pathway; S-methyl-5-thio-alpha-D-ribose 1-phosphate from S-methyl-5'-thioadenosine (hydrolase route): step 1/2.</text>
</comment>
<dbReference type="GO" id="GO:0008930">
    <property type="term" value="F:methylthioadenosine nucleosidase activity"/>
    <property type="evidence" value="ECO:0007669"/>
    <property type="project" value="InterPro"/>
</dbReference>
<dbReference type="PANTHER" id="PTHR46832">
    <property type="entry name" value="5'-METHYLTHIOADENOSINE/S-ADENOSYLHOMOCYSTEINE NUCLEOSIDASE"/>
    <property type="match status" value="1"/>
</dbReference>
<evidence type="ECO:0000313" key="7">
    <source>
        <dbReference type="EMBL" id="MBB6671308.1"/>
    </source>
</evidence>
<evidence type="ECO:0000256" key="4">
    <source>
        <dbReference type="ARBA" id="ARBA00022801"/>
    </source>
</evidence>
<evidence type="ECO:0000256" key="1">
    <source>
        <dbReference type="ARBA" id="ARBA00004945"/>
    </source>
</evidence>
<dbReference type="CDD" id="cd09008">
    <property type="entry name" value="MTAN"/>
    <property type="match status" value="1"/>
</dbReference>
<dbReference type="RefSeq" id="WP_185142792.1">
    <property type="nucleotide sequence ID" value="NZ_JACJVP010000020.1"/>
</dbReference>
<dbReference type="NCBIfam" id="NF004079">
    <property type="entry name" value="PRK05584.1"/>
    <property type="match status" value="1"/>
</dbReference>
<gene>
    <name evidence="7" type="ORF">H7C19_11525</name>
</gene>
<dbReference type="EC" id="3.2.2.9" evidence="2"/>
<sequence length="242" mass="25610">MRLAIIAPMAEEAAPFLPRLGRLRETSVAGAPFYAGELAGQDTILLQCGIGKANAAWTTAVLIERYRPELILHYGVAGGLDPSLSVGDAVIATELVYSDVNATAFGYAYGQVPQMPARYPVEPALLALAKRAAAEAPLEGRLVHGLITTADSFVNQPELAAAIRGRFPYAQATDMEGAAIAQTAYRFGVPFLVVRALSDLAGVEAADNYKSHVDFASERAAAVAEALALAWLRETEVPAKAR</sequence>
<keyword evidence="3" id="KW-0028">Amino-acid biosynthesis</keyword>
<accession>A0A7X0RPX6</accession>
<dbReference type="Pfam" id="PF01048">
    <property type="entry name" value="PNP_UDP_1"/>
    <property type="match status" value="1"/>
</dbReference>
<dbReference type="PANTHER" id="PTHR46832:SF1">
    <property type="entry name" value="5'-METHYLTHIOADENOSINE_S-ADENOSYLHOMOCYSTEINE NUCLEOSIDASE"/>
    <property type="match status" value="1"/>
</dbReference>
<dbReference type="AlphaFoldDB" id="A0A7X0RPX6"/>
<protein>
    <recommendedName>
        <fullName evidence="2">adenosylhomocysteine nucleosidase</fullName>
        <ecNumber evidence="2">3.2.2.9</ecNumber>
    </recommendedName>
</protein>
<dbReference type="GO" id="GO:0009164">
    <property type="term" value="P:nucleoside catabolic process"/>
    <property type="evidence" value="ECO:0007669"/>
    <property type="project" value="InterPro"/>
</dbReference>
<evidence type="ECO:0000313" key="8">
    <source>
        <dbReference type="Proteomes" id="UP000547209"/>
    </source>
</evidence>
<dbReference type="InterPro" id="IPR000845">
    <property type="entry name" value="Nucleoside_phosphorylase_d"/>
</dbReference>
<dbReference type="UniPathway" id="UPA00904">
    <property type="reaction ID" value="UER00871"/>
</dbReference>
<keyword evidence="8" id="KW-1185">Reference proteome</keyword>
<dbReference type="Gene3D" id="3.40.50.1580">
    <property type="entry name" value="Nucleoside phosphorylase domain"/>
    <property type="match status" value="1"/>
</dbReference>
<comment type="caution">
    <text evidence="7">The sequence shown here is derived from an EMBL/GenBank/DDBJ whole genome shotgun (WGS) entry which is preliminary data.</text>
</comment>
<dbReference type="GO" id="GO:0008782">
    <property type="term" value="F:adenosylhomocysteine nucleosidase activity"/>
    <property type="evidence" value="ECO:0007669"/>
    <property type="project" value="UniProtKB-EC"/>
</dbReference>
<keyword evidence="7" id="KW-0326">Glycosidase</keyword>
<dbReference type="GO" id="GO:0019509">
    <property type="term" value="P:L-methionine salvage from methylthioadenosine"/>
    <property type="evidence" value="ECO:0007669"/>
    <property type="project" value="UniProtKB-UniPathway"/>
</dbReference>
<dbReference type="Proteomes" id="UP000547209">
    <property type="component" value="Unassembled WGS sequence"/>
</dbReference>
<proteinExistence type="predicted"/>
<dbReference type="SUPFAM" id="SSF53167">
    <property type="entry name" value="Purine and uridine phosphorylases"/>
    <property type="match status" value="1"/>
</dbReference>
<evidence type="ECO:0000256" key="3">
    <source>
        <dbReference type="ARBA" id="ARBA00022605"/>
    </source>
</evidence>
<evidence type="ECO:0000256" key="5">
    <source>
        <dbReference type="ARBA" id="ARBA00023167"/>
    </source>
</evidence>
<feature type="domain" description="Nucleoside phosphorylase" evidence="6">
    <location>
        <begin position="2"/>
        <end position="229"/>
    </location>
</feature>
<evidence type="ECO:0000259" key="6">
    <source>
        <dbReference type="Pfam" id="PF01048"/>
    </source>
</evidence>
<dbReference type="GO" id="GO:0019284">
    <property type="term" value="P:L-methionine salvage from S-adenosylmethionine"/>
    <property type="evidence" value="ECO:0007669"/>
    <property type="project" value="TreeGrafter"/>
</dbReference>
<keyword evidence="5" id="KW-0486">Methionine biosynthesis</keyword>
<keyword evidence="4 7" id="KW-0378">Hydrolase</keyword>
<evidence type="ECO:0000256" key="2">
    <source>
        <dbReference type="ARBA" id="ARBA00011974"/>
    </source>
</evidence>
<dbReference type="InterPro" id="IPR035994">
    <property type="entry name" value="Nucleoside_phosphorylase_sf"/>
</dbReference>
<dbReference type="NCBIfam" id="TIGR01704">
    <property type="entry name" value="MTA_SAH-Nsdase"/>
    <property type="match status" value="1"/>
</dbReference>